<organism evidence="8 9">
    <name type="scientific">Crystallibacter crystallopoietes</name>
    <dbReference type="NCBI Taxonomy" id="37928"/>
    <lineage>
        <taxon>Bacteria</taxon>
        <taxon>Bacillati</taxon>
        <taxon>Actinomycetota</taxon>
        <taxon>Actinomycetes</taxon>
        <taxon>Micrococcales</taxon>
        <taxon>Micrococcaceae</taxon>
        <taxon>Crystallibacter</taxon>
    </lineage>
</organism>
<keyword evidence="2" id="KW-0201">Cytochrome c-type biogenesis</keyword>
<comment type="subcellular location">
    <subcellularLocation>
        <location evidence="1">Cell envelope</location>
    </subcellularLocation>
</comment>
<dbReference type="AlphaFoldDB" id="A0A1H0XKE9"/>
<dbReference type="GO" id="GO:0030313">
    <property type="term" value="C:cell envelope"/>
    <property type="evidence" value="ECO:0007669"/>
    <property type="project" value="UniProtKB-SubCell"/>
</dbReference>
<dbReference type="Proteomes" id="UP000181917">
    <property type="component" value="Unassembled WGS sequence"/>
</dbReference>
<feature type="domain" description="Thioredoxin" evidence="7">
    <location>
        <begin position="48"/>
        <end position="197"/>
    </location>
</feature>
<sequence length="204" mass="21630">MMKLSLLSRRQAAASAVLASLLLSGCGAADPLAEKVNAGTNSYVAGDGSVAEYAADIRGETVRFSGQLFDGTTLANDDWAGQVTVLNVWYAACAPCRVEAPDLSALHSEFEPQGVKFYGINTRDEAPTAEAFERSFGIEYPSLKDKNGKILLALTDYVPPQAVPTTLVLDKEGRVAARILGIAEKSTLKAIIQDALTAPDPEKP</sequence>
<dbReference type="CDD" id="cd02966">
    <property type="entry name" value="TlpA_like_family"/>
    <property type="match status" value="1"/>
</dbReference>
<evidence type="ECO:0000259" key="7">
    <source>
        <dbReference type="PROSITE" id="PS51352"/>
    </source>
</evidence>
<dbReference type="Gene3D" id="3.40.30.10">
    <property type="entry name" value="Glutaredoxin"/>
    <property type="match status" value="1"/>
</dbReference>
<evidence type="ECO:0000256" key="4">
    <source>
        <dbReference type="ARBA" id="ARBA00023157"/>
    </source>
</evidence>
<dbReference type="SUPFAM" id="SSF52833">
    <property type="entry name" value="Thioredoxin-like"/>
    <property type="match status" value="1"/>
</dbReference>
<dbReference type="PANTHER" id="PTHR42852:SF6">
    <property type="entry name" value="THIOL:DISULFIDE INTERCHANGE PROTEIN DSBE"/>
    <property type="match status" value="1"/>
</dbReference>
<reference evidence="8 9" key="1">
    <citation type="submission" date="2016-10" db="EMBL/GenBank/DDBJ databases">
        <authorList>
            <person name="de Groot N.N."/>
        </authorList>
    </citation>
    <scope>NUCLEOTIDE SEQUENCE [LARGE SCALE GENOMIC DNA]</scope>
    <source>
        <strain evidence="8 9">DSM 20117</strain>
    </source>
</reference>
<evidence type="ECO:0000256" key="3">
    <source>
        <dbReference type="ARBA" id="ARBA00022968"/>
    </source>
</evidence>
<keyword evidence="3" id="KW-0735">Signal-anchor</keyword>
<dbReference type="GO" id="GO:0016491">
    <property type="term" value="F:oxidoreductase activity"/>
    <property type="evidence" value="ECO:0007669"/>
    <property type="project" value="InterPro"/>
</dbReference>
<evidence type="ECO:0000256" key="5">
    <source>
        <dbReference type="ARBA" id="ARBA00023284"/>
    </source>
</evidence>
<dbReference type="Pfam" id="PF00578">
    <property type="entry name" value="AhpC-TSA"/>
    <property type="match status" value="1"/>
</dbReference>
<dbReference type="GO" id="GO:0016853">
    <property type="term" value="F:isomerase activity"/>
    <property type="evidence" value="ECO:0007669"/>
    <property type="project" value="UniProtKB-KW"/>
</dbReference>
<dbReference type="GO" id="GO:0016209">
    <property type="term" value="F:antioxidant activity"/>
    <property type="evidence" value="ECO:0007669"/>
    <property type="project" value="InterPro"/>
</dbReference>
<accession>A0A1H0XKE9</accession>
<feature type="signal peptide" evidence="6">
    <location>
        <begin position="1"/>
        <end position="29"/>
    </location>
</feature>
<evidence type="ECO:0000256" key="6">
    <source>
        <dbReference type="SAM" id="SignalP"/>
    </source>
</evidence>
<evidence type="ECO:0000313" key="8">
    <source>
        <dbReference type="EMBL" id="SDQ03377.1"/>
    </source>
</evidence>
<keyword evidence="9" id="KW-1185">Reference proteome</keyword>
<keyword evidence="8" id="KW-0413">Isomerase</keyword>
<dbReference type="GO" id="GO:0017004">
    <property type="term" value="P:cytochrome complex assembly"/>
    <property type="evidence" value="ECO:0007669"/>
    <property type="project" value="UniProtKB-KW"/>
</dbReference>
<evidence type="ECO:0000313" key="9">
    <source>
        <dbReference type="Proteomes" id="UP000181917"/>
    </source>
</evidence>
<dbReference type="OrthoDB" id="9796554at2"/>
<dbReference type="PROSITE" id="PS51352">
    <property type="entry name" value="THIOREDOXIN_2"/>
    <property type="match status" value="1"/>
</dbReference>
<dbReference type="InterPro" id="IPR013766">
    <property type="entry name" value="Thioredoxin_domain"/>
</dbReference>
<keyword evidence="5" id="KW-0676">Redox-active center</keyword>
<dbReference type="STRING" id="37928.SAMN04489742_0076"/>
<name>A0A1H0XKE9_9MICC</name>
<evidence type="ECO:0000256" key="2">
    <source>
        <dbReference type="ARBA" id="ARBA00022748"/>
    </source>
</evidence>
<dbReference type="InterPro" id="IPR000866">
    <property type="entry name" value="AhpC/TSA"/>
</dbReference>
<keyword evidence="3" id="KW-0812">Transmembrane</keyword>
<evidence type="ECO:0000256" key="1">
    <source>
        <dbReference type="ARBA" id="ARBA00004196"/>
    </source>
</evidence>
<protein>
    <submittedName>
        <fullName evidence="8">Thiol-disulfide isomerase or thioredoxin</fullName>
    </submittedName>
</protein>
<dbReference type="InterPro" id="IPR050553">
    <property type="entry name" value="Thioredoxin_ResA/DsbE_sf"/>
</dbReference>
<dbReference type="EMBL" id="FNKH01000001">
    <property type="protein sequence ID" value="SDQ03377.1"/>
    <property type="molecule type" value="Genomic_DNA"/>
</dbReference>
<feature type="chain" id="PRO_5039362703" evidence="6">
    <location>
        <begin position="30"/>
        <end position="204"/>
    </location>
</feature>
<keyword evidence="6" id="KW-0732">Signal</keyword>
<keyword evidence="4" id="KW-1015">Disulfide bond</keyword>
<dbReference type="InterPro" id="IPR036249">
    <property type="entry name" value="Thioredoxin-like_sf"/>
</dbReference>
<dbReference type="PANTHER" id="PTHR42852">
    <property type="entry name" value="THIOL:DISULFIDE INTERCHANGE PROTEIN DSBE"/>
    <property type="match status" value="1"/>
</dbReference>
<dbReference type="PROSITE" id="PS51257">
    <property type="entry name" value="PROKAR_LIPOPROTEIN"/>
    <property type="match status" value="1"/>
</dbReference>
<gene>
    <name evidence="8" type="ORF">SAMN04489742_0076</name>
</gene>
<proteinExistence type="predicted"/>